<proteinExistence type="predicted"/>
<feature type="compositionally biased region" description="Basic and acidic residues" evidence="1">
    <location>
        <begin position="153"/>
        <end position="163"/>
    </location>
</feature>
<dbReference type="PANTHER" id="PTHR31730:SF32">
    <property type="entry name" value="PROTEIN PSK SIMULATOR 1"/>
    <property type="match status" value="1"/>
</dbReference>
<name>A0AAD5BU10_AMBAR</name>
<dbReference type="InterPro" id="IPR045021">
    <property type="entry name" value="PSI1/2/3"/>
</dbReference>
<dbReference type="Proteomes" id="UP001206925">
    <property type="component" value="Unassembled WGS sequence"/>
</dbReference>
<protein>
    <submittedName>
        <fullName evidence="2">Uncharacterized protein</fullName>
    </submittedName>
</protein>
<sequence>MSNTKSGQYRAHHGFGWVGEWANTGSEANEKLSCTVDSLRIETLYHADKEKTEECILKLVIWLHHLVCQSKAINSGIKSPVKSPIRSPNRKRIQLTANPPDSPLPALTTEDQEMLQDVCKRKPTPVISRSQEFVARNRLSEQYRLTKSSSHSPTREIKRDPFPIKRPSSVPIINFDIDRMTAMDVIDDIKSVV</sequence>
<dbReference type="PANTHER" id="PTHR31730">
    <property type="entry name" value="OS01G0873900 PROTEIN"/>
    <property type="match status" value="1"/>
</dbReference>
<comment type="caution">
    <text evidence="2">The sequence shown here is derived from an EMBL/GenBank/DDBJ whole genome shotgun (WGS) entry which is preliminary data.</text>
</comment>
<dbReference type="GO" id="GO:0045927">
    <property type="term" value="P:positive regulation of growth"/>
    <property type="evidence" value="ECO:0007669"/>
    <property type="project" value="InterPro"/>
</dbReference>
<evidence type="ECO:0000313" key="2">
    <source>
        <dbReference type="EMBL" id="KAI7729617.1"/>
    </source>
</evidence>
<evidence type="ECO:0000313" key="3">
    <source>
        <dbReference type="Proteomes" id="UP001206925"/>
    </source>
</evidence>
<dbReference type="EMBL" id="JAMZMK010010964">
    <property type="protein sequence ID" value="KAI7729617.1"/>
    <property type="molecule type" value="Genomic_DNA"/>
</dbReference>
<evidence type="ECO:0000256" key="1">
    <source>
        <dbReference type="SAM" id="MobiDB-lite"/>
    </source>
</evidence>
<dbReference type="AlphaFoldDB" id="A0AAD5BU10"/>
<accession>A0AAD5BU10</accession>
<gene>
    <name evidence="2" type="ORF">M8C21_001598</name>
</gene>
<feature type="region of interest" description="Disordered" evidence="1">
    <location>
        <begin position="144"/>
        <end position="163"/>
    </location>
</feature>
<reference evidence="2" key="1">
    <citation type="submission" date="2022-06" db="EMBL/GenBank/DDBJ databases">
        <title>Uncovering the hologenomic basis of an extraordinary plant invasion.</title>
        <authorList>
            <person name="Bieker V.C."/>
            <person name="Martin M.D."/>
            <person name="Gilbert T."/>
            <person name="Hodgins K."/>
            <person name="Battlay P."/>
            <person name="Petersen B."/>
            <person name="Wilson J."/>
        </authorList>
    </citation>
    <scope>NUCLEOTIDE SEQUENCE</scope>
    <source>
        <strain evidence="2">AA19_3_7</strain>
        <tissue evidence="2">Leaf</tissue>
    </source>
</reference>
<keyword evidence="3" id="KW-1185">Reference proteome</keyword>
<organism evidence="2 3">
    <name type="scientific">Ambrosia artemisiifolia</name>
    <name type="common">Common ragweed</name>
    <dbReference type="NCBI Taxonomy" id="4212"/>
    <lineage>
        <taxon>Eukaryota</taxon>
        <taxon>Viridiplantae</taxon>
        <taxon>Streptophyta</taxon>
        <taxon>Embryophyta</taxon>
        <taxon>Tracheophyta</taxon>
        <taxon>Spermatophyta</taxon>
        <taxon>Magnoliopsida</taxon>
        <taxon>eudicotyledons</taxon>
        <taxon>Gunneridae</taxon>
        <taxon>Pentapetalae</taxon>
        <taxon>asterids</taxon>
        <taxon>campanulids</taxon>
        <taxon>Asterales</taxon>
        <taxon>Asteraceae</taxon>
        <taxon>Asteroideae</taxon>
        <taxon>Heliantheae alliance</taxon>
        <taxon>Heliantheae</taxon>
        <taxon>Ambrosia</taxon>
    </lineage>
</organism>